<dbReference type="AlphaFoldDB" id="A0A662DM04"/>
<accession>A0A662DM04</accession>
<feature type="compositionally biased region" description="Basic and acidic residues" evidence="1">
    <location>
        <begin position="1"/>
        <end position="13"/>
    </location>
</feature>
<evidence type="ECO:0000313" key="3">
    <source>
        <dbReference type="Proteomes" id="UP000280417"/>
    </source>
</evidence>
<name>A0A662DM04_UNCAE</name>
<dbReference type="Proteomes" id="UP000280417">
    <property type="component" value="Unassembled WGS sequence"/>
</dbReference>
<gene>
    <name evidence="2" type="ORF">DRJ04_00715</name>
</gene>
<feature type="region of interest" description="Disordered" evidence="1">
    <location>
        <begin position="1"/>
        <end position="85"/>
    </location>
</feature>
<evidence type="ECO:0000256" key="1">
    <source>
        <dbReference type="SAM" id="MobiDB-lite"/>
    </source>
</evidence>
<comment type="caution">
    <text evidence="2">The sequence shown here is derived from an EMBL/GenBank/DDBJ whole genome shotgun (WGS) entry which is preliminary data.</text>
</comment>
<sequence>MRLNQIREVDKASLPHRVNKPSKRNSHPDRRNTFHHLSNQKGKAASAKKRQQKNQTYLQEKVDKRGGRKRKNSPNGKGQIIDIRV</sequence>
<dbReference type="EMBL" id="QMQA01000009">
    <property type="protein sequence ID" value="RLE15311.1"/>
    <property type="molecule type" value="Genomic_DNA"/>
</dbReference>
<protein>
    <submittedName>
        <fullName evidence="2">Uncharacterized protein</fullName>
    </submittedName>
</protein>
<evidence type="ECO:0000313" key="2">
    <source>
        <dbReference type="EMBL" id="RLE15311.1"/>
    </source>
</evidence>
<organism evidence="2 3">
    <name type="scientific">Aerophobetes bacterium</name>
    <dbReference type="NCBI Taxonomy" id="2030807"/>
    <lineage>
        <taxon>Bacteria</taxon>
        <taxon>Candidatus Aerophobota</taxon>
    </lineage>
</organism>
<reference evidence="2 3" key="1">
    <citation type="submission" date="2018-06" db="EMBL/GenBank/DDBJ databases">
        <title>Extensive metabolic versatility and redundancy in microbially diverse, dynamic hydrothermal sediments.</title>
        <authorList>
            <person name="Dombrowski N."/>
            <person name="Teske A."/>
            <person name="Baker B.J."/>
        </authorList>
    </citation>
    <scope>NUCLEOTIDE SEQUENCE [LARGE SCALE GENOMIC DNA]</scope>
    <source>
        <strain evidence="2">B3_G15</strain>
    </source>
</reference>
<proteinExistence type="predicted"/>